<feature type="domain" description="Glycosyltransferase subfamily 4-like N-terminal" evidence="2">
    <location>
        <begin position="33"/>
        <end position="205"/>
    </location>
</feature>
<name>A0A844G3S5_9BACT</name>
<evidence type="ECO:0000259" key="1">
    <source>
        <dbReference type="Pfam" id="PF00534"/>
    </source>
</evidence>
<protein>
    <submittedName>
        <fullName evidence="3">Glycosyltransferase family 4 protein</fullName>
    </submittedName>
</protein>
<dbReference type="Pfam" id="PF13439">
    <property type="entry name" value="Glyco_transf_4"/>
    <property type="match status" value="1"/>
</dbReference>
<sequence length="379" mass="43031">MDHFDNRETGRIAVDRENGQKTALLHYWLVAMRGGERVFEQLCRLFPEADIYTHACCRDRLSAEITRHPIRESMIARLPGGRRFCQCCLPLMPAAQKRWDFSEYELLFSSESGPVKGVRKPAGCRHICYCHTPMRYVWDLYDEYYRNASLPGRLAMRLFRDRLRRYDLESAECVDRFIANSRFVAERIRRIYGRDAEVVHPPADIGFFGAAPEMERGYFLLAGQLTAYKRPELAVRAFSRLDDRLIVAGSGEELPRLRAIAGKNVEFVVAPDDETLRKLYAGARALVFPGIEDFGIVPVEAQAAGCPVIAFRAGGALESVVEGRTGLFFDEQSEASLLGAVEEFKGRCFLPAELRRNAARFSGEIFRDKISRIVAETLK</sequence>
<keyword evidence="4" id="KW-1185">Reference proteome</keyword>
<dbReference type="EMBL" id="VUNS01000008">
    <property type="protein sequence ID" value="MST97281.1"/>
    <property type="molecule type" value="Genomic_DNA"/>
</dbReference>
<dbReference type="PANTHER" id="PTHR45947">
    <property type="entry name" value="SULFOQUINOVOSYL TRANSFERASE SQD2"/>
    <property type="match status" value="1"/>
</dbReference>
<dbReference type="InterPro" id="IPR001296">
    <property type="entry name" value="Glyco_trans_1"/>
</dbReference>
<organism evidence="3 4">
    <name type="scientific">Victivallis lenta</name>
    <dbReference type="NCBI Taxonomy" id="2606640"/>
    <lineage>
        <taxon>Bacteria</taxon>
        <taxon>Pseudomonadati</taxon>
        <taxon>Lentisphaerota</taxon>
        <taxon>Lentisphaeria</taxon>
        <taxon>Victivallales</taxon>
        <taxon>Victivallaceae</taxon>
        <taxon>Victivallis</taxon>
    </lineage>
</organism>
<dbReference type="SUPFAM" id="SSF53756">
    <property type="entry name" value="UDP-Glycosyltransferase/glycogen phosphorylase"/>
    <property type="match status" value="1"/>
</dbReference>
<dbReference type="InterPro" id="IPR028098">
    <property type="entry name" value="Glyco_trans_4-like_N"/>
</dbReference>
<evidence type="ECO:0000313" key="4">
    <source>
        <dbReference type="Proteomes" id="UP000435649"/>
    </source>
</evidence>
<dbReference type="Proteomes" id="UP000435649">
    <property type="component" value="Unassembled WGS sequence"/>
</dbReference>
<dbReference type="Pfam" id="PF00534">
    <property type="entry name" value="Glycos_transf_1"/>
    <property type="match status" value="1"/>
</dbReference>
<dbReference type="AlphaFoldDB" id="A0A844G3S5"/>
<dbReference type="GO" id="GO:0016757">
    <property type="term" value="F:glycosyltransferase activity"/>
    <property type="evidence" value="ECO:0007669"/>
    <property type="project" value="InterPro"/>
</dbReference>
<feature type="domain" description="Glycosyl transferase family 1" evidence="1">
    <location>
        <begin position="214"/>
        <end position="345"/>
    </location>
</feature>
<dbReference type="PANTHER" id="PTHR45947:SF3">
    <property type="entry name" value="SULFOQUINOVOSYL TRANSFERASE SQD2"/>
    <property type="match status" value="1"/>
</dbReference>
<evidence type="ECO:0000313" key="3">
    <source>
        <dbReference type="EMBL" id="MST97281.1"/>
    </source>
</evidence>
<gene>
    <name evidence="3" type="ORF">FYJ85_09530</name>
</gene>
<accession>A0A844G3S5</accession>
<dbReference type="InterPro" id="IPR050194">
    <property type="entry name" value="Glycosyltransferase_grp1"/>
</dbReference>
<proteinExistence type="predicted"/>
<comment type="caution">
    <text evidence="3">The sequence shown here is derived from an EMBL/GenBank/DDBJ whole genome shotgun (WGS) entry which is preliminary data.</text>
</comment>
<evidence type="ECO:0000259" key="2">
    <source>
        <dbReference type="Pfam" id="PF13439"/>
    </source>
</evidence>
<reference evidence="3 4" key="1">
    <citation type="submission" date="2019-08" db="EMBL/GenBank/DDBJ databases">
        <title>In-depth cultivation of the pig gut microbiome towards novel bacterial diversity and tailored functional studies.</title>
        <authorList>
            <person name="Wylensek D."/>
            <person name="Hitch T.C.A."/>
            <person name="Clavel T."/>
        </authorList>
    </citation>
    <scope>NUCLEOTIDE SEQUENCE [LARGE SCALE GENOMIC DNA]</scope>
    <source>
        <strain evidence="3 4">BBE-744-WT-12</strain>
    </source>
</reference>
<dbReference type="Gene3D" id="3.40.50.2000">
    <property type="entry name" value="Glycogen Phosphorylase B"/>
    <property type="match status" value="2"/>
</dbReference>
<keyword evidence="3" id="KW-0808">Transferase</keyword>